<reference evidence="8 9" key="1">
    <citation type="submission" date="2016-10" db="EMBL/GenBank/DDBJ databases">
        <authorList>
            <person name="de Groot N.N."/>
        </authorList>
    </citation>
    <scope>NUCLEOTIDE SEQUENCE [LARGE SCALE GENOMIC DNA]</scope>
    <source>
        <strain evidence="8 9">JCM 18415</strain>
    </source>
</reference>
<evidence type="ECO:0000256" key="1">
    <source>
        <dbReference type="ARBA" id="ARBA00022490"/>
    </source>
</evidence>
<comment type="similarity">
    <text evidence="6">Belongs to the methyltransferase superfamily. METTL16/RlmF family.</text>
</comment>
<dbReference type="NCBIfam" id="NF008725">
    <property type="entry name" value="PRK11727.1"/>
    <property type="match status" value="1"/>
</dbReference>
<sequence>MSTRSRPPRPARAGLHPRNRHQGRYDLQTLARACPTLRPHIIRAADRSSTLDFSQPAAVLALNQALLQEQYGIRGWTLPEGYLCPPVPGRADYIHALADLLGASHDGKIPTGDGLVGLDVGTGANLIYPLLGRSEYGWRFVGSDIDQAALANAAQILAANPTLAVGIELRHQRRPEQIFGGLVGADERFDFTLCNPPFHADLAEATRGSQRKWRNLGRDTDRQPLLNFGGRHNELMCDGGEAGFLSRMIDQSAAIAGQVFWFTTLVSRAANLPPACPTGHTAGTGCAGNPHGSGPEAEPPAGLDLPRQETAPGLAKSSLARLPDGRSRAGSTQALLNSSSKPGSQILNPL</sequence>
<evidence type="ECO:0000313" key="8">
    <source>
        <dbReference type="EMBL" id="SFQ59072.1"/>
    </source>
</evidence>
<dbReference type="GO" id="GO:0052907">
    <property type="term" value="F:23S rRNA (adenine(1618)-N(6))-methyltransferase activity"/>
    <property type="evidence" value="ECO:0007669"/>
    <property type="project" value="UniProtKB-EC"/>
</dbReference>
<feature type="compositionally biased region" description="Polar residues" evidence="7">
    <location>
        <begin position="329"/>
        <end position="350"/>
    </location>
</feature>
<dbReference type="Pfam" id="PF05971">
    <property type="entry name" value="Methyltransf_10"/>
    <property type="match status" value="1"/>
</dbReference>
<name>A0A1I5ZRM8_9GAMM</name>
<dbReference type="Proteomes" id="UP000242815">
    <property type="component" value="Unassembled WGS sequence"/>
</dbReference>
<evidence type="ECO:0000256" key="3">
    <source>
        <dbReference type="ARBA" id="ARBA00022603"/>
    </source>
</evidence>
<evidence type="ECO:0000256" key="6">
    <source>
        <dbReference type="HAMAP-Rule" id="MF_01848"/>
    </source>
</evidence>
<dbReference type="HAMAP" id="MF_01848">
    <property type="entry name" value="23SrRNA_methyltr_F"/>
    <property type="match status" value="1"/>
</dbReference>
<organism evidence="8 9">
    <name type="scientific">Halopseudomonas formosensis</name>
    <dbReference type="NCBI Taxonomy" id="1002526"/>
    <lineage>
        <taxon>Bacteria</taxon>
        <taxon>Pseudomonadati</taxon>
        <taxon>Pseudomonadota</taxon>
        <taxon>Gammaproteobacteria</taxon>
        <taxon>Pseudomonadales</taxon>
        <taxon>Pseudomonadaceae</taxon>
        <taxon>Halopseudomonas</taxon>
    </lineage>
</organism>
<dbReference type="AlphaFoldDB" id="A0A1I5ZRM8"/>
<keyword evidence="1 6" id="KW-0963">Cytoplasm</keyword>
<proteinExistence type="inferred from homology"/>
<feature type="region of interest" description="Disordered" evidence="7">
    <location>
        <begin position="283"/>
        <end position="350"/>
    </location>
</feature>
<comment type="catalytic activity">
    <reaction evidence="6">
        <text>adenosine(1618) in 23S rRNA + S-adenosyl-L-methionine = N(6)-methyladenosine(1618) in 23S rRNA + S-adenosyl-L-homocysteine + H(+)</text>
        <dbReference type="Rhea" id="RHEA:16497"/>
        <dbReference type="Rhea" id="RHEA-COMP:10229"/>
        <dbReference type="Rhea" id="RHEA-COMP:10231"/>
        <dbReference type="ChEBI" id="CHEBI:15378"/>
        <dbReference type="ChEBI" id="CHEBI:57856"/>
        <dbReference type="ChEBI" id="CHEBI:59789"/>
        <dbReference type="ChEBI" id="CHEBI:74411"/>
        <dbReference type="ChEBI" id="CHEBI:74449"/>
        <dbReference type="EC" id="2.1.1.181"/>
    </reaction>
</comment>
<dbReference type="PANTHER" id="PTHR13393">
    <property type="entry name" value="SAM-DEPENDENT METHYLTRANSFERASE"/>
    <property type="match status" value="1"/>
</dbReference>
<dbReference type="EMBL" id="FOYD01000001">
    <property type="protein sequence ID" value="SFQ59072.1"/>
    <property type="molecule type" value="Genomic_DNA"/>
</dbReference>
<dbReference type="Gene3D" id="3.40.50.150">
    <property type="entry name" value="Vaccinia Virus protein VP39"/>
    <property type="match status" value="1"/>
</dbReference>
<dbReference type="EC" id="2.1.1.181" evidence="6"/>
<dbReference type="InterPro" id="IPR029063">
    <property type="entry name" value="SAM-dependent_MTases_sf"/>
</dbReference>
<dbReference type="SUPFAM" id="SSF53335">
    <property type="entry name" value="S-adenosyl-L-methionine-dependent methyltransferases"/>
    <property type="match status" value="1"/>
</dbReference>
<dbReference type="GO" id="GO:0005737">
    <property type="term" value="C:cytoplasm"/>
    <property type="evidence" value="ECO:0007669"/>
    <property type="project" value="UniProtKB-SubCell"/>
</dbReference>
<evidence type="ECO:0000256" key="4">
    <source>
        <dbReference type="ARBA" id="ARBA00022679"/>
    </source>
</evidence>
<evidence type="ECO:0000256" key="2">
    <source>
        <dbReference type="ARBA" id="ARBA00022552"/>
    </source>
</evidence>
<dbReference type="InterPro" id="IPR016909">
    <property type="entry name" value="rRNA_lsu_MeTfrase_F"/>
</dbReference>
<evidence type="ECO:0000256" key="5">
    <source>
        <dbReference type="ARBA" id="ARBA00022691"/>
    </source>
</evidence>
<keyword evidence="4 6" id="KW-0808">Transferase</keyword>
<evidence type="ECO:0000313" key="9">
    <source>
        <dbReference type="Proteomes" id="UP000242815"/>
    </source>
</evidence>
<protein>
    <recommendedName>
        <fullName evidence="6">Ribosomal RNA large subunit methyltransferase F</fullName>
        <ecNumber evidence="6">2.1.1.181</ecNumber>
    </recommendedName>
    <alternativeName>
        <fullName evidence="6">23S rRNA mA1618 methyltransferase</fullName>
    </alternativeName>
    <alternativeName>
        <fullName evidence="6">rRNA adenine N-6-methyltransferase</fullName>
    </alternativeName>
</protein>
<evidence type="ECO:0000256" key="7">
    <source>
        <dbReference type="SAM" id="MobiDB-lite"/>
    </source>
</evidence>
<gene>
    <name evidence="6" type="primary">rlmF</name>
    <name evidence="8" type="ORF">SAMN05216578_101269</name>
</gene>
<feature type="region of interest" description="Disordered" evidence="7">
    <location>
        <begin position="1"/>
        <end position="21"/>
    </location>
</feature>
<comment type="subcellular location">
    <subcellularLocation>
        <location evidence="6">Cytoplasm</location>
    </subcellularLocation>
</comment>
<keyword evidence="3 6" id="KW-0489">Methyltransferase</keyword>
<dbReference type="InterPro" id="IPR010286">
    <property type="entry name" value="METTL16/RlmF"/>
</dbReference>
<keyword evidence="2 6" id="KW-0698">rRNA processing</keyword>
<dbReference type="STRING" id="1002526.SAMN05216578_101269"/>
<dbReference type="CDD" id="cd02440">
    <property type="entry name" value="AdoMet_MTases"/>
    <property type="match status" value="1"/>
</dbReference>
<accession>A0A1I5ZRM8</accession>
<comment type="function">
    <text evidence="6">Specifically methylates the adenine in position 1618 of 23S rRNA.</text>
</comment>
<dbReference type="GO" id="GO:0070475">
    <property type="term" value="P:rRNA base methylation"/>
    <property type="evidence" value="ECO:0007669"/>
    <property type="project" value="TreeGrafter"/>
</dbReference>
<dbReference type="PANTHER" id="PTHR13393:SF0">
    <property type="entry name" value="RNA N6-ADENOSINE-METHYLTRANSFERASE METTL16"/>
    <property type="match status" value="1"/>
</dbReference>
<keyword evidence="5 6" id="KW-0949">S-adenosyl-L-methionine</keyword>